<name>A0A6C0AWT8_9ZZZZ</name>
<evidence type="ECO:0000313" key="3">
    <source>
        <dbReference type="EMBL" id="QHS83943.1"/>
    </source>
</evidence>
<reference evidence="3" key="1">
    <citation type="journal article" date="2020" name="Nature">
        <title>Giant virus diversity and host interactions through global metagenomics.</title>
        <authorList>
            <person name="Schulz F."/>
            <person name="Roux S."/>
            <person name="Paez-Espino D."/>
            <person name="Jungbluth S."/>
            <person name="Walsh D.A."/>
            <person name="Denef V.J."/>
            <person name="McMahon K.D."/>
            <person name="Konstantinidis K.T."/>
            <person name="Eloe-Fadrosh E.A."/>
            <person name="Kyrpides N.C."/>
            <person name="Woyke T."/>
        </authorList>
    </citation>
    <scope>NUCLEOTIDE SEQUENCE</scope>
    <source>
        <strain evidence="3">GVMAG-S-ERX555965-48</strain>
    </source>
</reference>
<accession>A0A6C0AWT8</accession>
<proteinExistence type="predicted"/>
<dbReference type="AlphaFoldDB" id="A0A6C0AWT8"/>
<organism evidence="3">
    <name type="scientific">viral metagenome</name>
    <dbReference type="NCBI Taxonomy" id="1070528"/>
    <lineage>
        <taxon>unclassified sequences</taxon>
        <taxon>metagenomes</taxon>
        <taxon>organismal metagenomes</taxon>
    </lineage>
</organism>
<evidence type="ECO:0000259" key="2">
    <source>
        <dbReference type="PROSITE" id="PS00028"/>
    </source>
</evidence>
<dbReference type="PROSITE" id="PS00028">
    <property type="entry name" value="ZINC_FINGER_C2H2_1"/>
    <property type="match status" value="1"/>
</dbReference>
<feature type="coiled-coil region" evidence="1">
    <location>
        <begin position="82"/>
        <end position="137"/>
    </location>
</feature>
<feature type="domain" description="C2H2-type" evidence="2">
    <location>
        <begin position="15"/>
        <end position="37"/>
    </location>
</feature>
<protein>
    <recommendedName>
        <fullName evidence="2">C2H2-type domain-containing protein</fullName>
    </recommendedName>
</protein>
<keyword evidence="1" id="KW-0175">Coiled coil</keyword>
<evidence type="ECO:0000256" key="1">
    <source>
        <dbReference type="SAM" id="Coils"/>
    </source>
</evidence>
<dbReference type="EMBL" id="MN738770">
    <property type="protein sequence ID" value="QHS83943.1"/>
    <property type="molecule type" value="Genomic_DNA"/>
</dbReference>
<sequence length="303" mass="35484">MTYKNSPKLAKKFYCKCCDYGCSKESDFKKHELTRKHEILTNTYKNSPKLAAPQYVCECGKKYKHRQSLNNHKQKCTYIFEISEDSDENEEIIMENKNAENDNSSIKEVFLTMMNENKELRNMLKEQKESHDKQISEIIPKIGNTNNSFNIQIFLNENCKDALNINDFLESIKLQITDLDTMKELGYVNGLTRIFLNGLNQLELTQRPLHCSDAKREILYVKDKDGWEKDDNKMRLNNAISTVGRKTLKHFPEWMKNHPKCNDSNTQENDEYHSLIQNTIAQNTEDNKKKVAKNIIKQVVIDK</sequence>
<dbReference type="InterPro" id="IPR013087">
    <property type="entry name" value="Znf_C2H2_type"/>
</dbReference>